<dbReference type="InterPro" id="IPR020084">
    <property type="entry name" value="NUDIX_hydrolase_CS"/>
</dbReference>
<evidence type="ECO:0000256" key="5">
    <source>
        <dbReference type="RuleBase" id="RU003476"/>
    </source>
</evidence>
<keyword evidence="3 5" id="KW-0378">Hydrolase</keyword>
<dbReference type="GO" id="GO:0016787">
    <property type="term" value="F:hydrolase activity"/>
    <property type="evidence" value="ECO:0007669"/>
    <property type="project" value="UniProtKB-KW"/>
</dbReference>
<organism evidence="8 9">
    <name type="scientific">Nonomuraea composti</name>
    <dbReference type="NCBI Taxonomy" id="2720023"/>
    <lineage>
        <taxon>Bacteria</taxon>
        <taxon>Bacillati</taxon>
        <taxon>Actinomycetota</taxon>
        <taxon>Actinomycetes</taxon>
        <taxon>Streptosporangiales</taxon>
        <taxon>Streptosporangiaceae</taxon>
        <taxon>Nonomuraea</taxon>
    </lineage>
</organism>
<dbReference type="EMBL" id="JAATEP010000024">
    <property type="protein sequence ID" value="NJP93676.1"/>
    <property type="molecule type" value="Genomic_DNA"/>
</dbReference>
<evidence type="ECO:0000259" key="7">
    <source>
        <dbReference type="PROSITE" id="PS51462"/>
    </source>
</evidence>
<dbReference type="CDD" id="cd18876">
    <property type="entry name" value="NUDIX_Hydrolase"/>
    <property type="match status" value="1"/>
</dbReference>
<keyword evidence="4" id="KW-0460">Magnesium</keyword>
<evidence type="ECO:0000256" key="6">
    <source>
        <dbReference type="SAM" id="MobiDB-lite"/>
    </source>
</evidence>
<dbReference type="InterPro" id="IPR020476">
    <property type="entry name" value="Nudix_hydrolase"/>
</dbReference>
<dbReference type="PROSITE" id="PS00893">
    <property type="entry name" value="NUDIX_BOX"/>
    <property type="match status" value="1"/>
</dbReference>
<feature type="region of interest" description="Disordered" evidence="6">
    <location>
        <begin position="127"/>
        <end position="146"/>
    </location>
</feature>
<dbReference type="Gene3D" id="3.90.79.10">
    <property type="entry name" value="Nucleoside Triphosphate Pyrophosphohydrolase"/>
    <property type="match status" value="1"/>
</dbReference>
<comment type="caution">
    <text evidence="8">The sequence shown here is derived from an EMBL/GenBank/DDBJ whole genome shotgun (WGS) entry which is preliminary data.</text>
</comment>
<sequence length="146" mass="16101">MLLTDDADQVLLVKPNYRSHWAMPGGMVDEGEPPHACAVREIGEELGLQVELGKLLVVDWMPPAGDRRRPMMNFVFDGGTIADPSRIRLQTEELDAAQFWPWGEAATKLPAATAARIPAARAARKSHQTIFLPSERDAKVSTGKDR</sequence>
<evidence type="ECO:0000313" key="8">
    <source>
        <dbReference type="EMBL" id="NJP93676.1"/>
    </source>
</evidence>
<dbReference type="SUPFAM" id="SSF55811">
    <property type="entry name" value="Nudix"/>
    <property type="match status" value="1"/>
</dbReference>
<name>A0ABX1BD33_9ACTN</name>
<comment type="cofactor">
    <cofactor evidence="1">
        <name>Mg(2+)</name>
        <dbReference type="ChEBI" id="CHEBI:18420"/>
    </cofactor>
</comment>
<evidence type="ECO:0000313" key="9">
    <source>
        <dbReference type="Proteomes" id="UP000696294"/>
    </source>
</evidence>
<dbReference type="InterPro" id="IPR000086">
    <property type="entry name" value="NUDIX_hydrolase_dom"/>
</dbReference>
<dbReference type="PROSITE" id="PS51462">
    <property type="entry name" value="NUDIX"/>
    <property type="match status" value="1"/>
</dbReference>
<reference evidence="8 9" key="1">
    <citation type="submission" date="2020-03" db="EMBL/GenBank/DDBJ databases">
        <title>WGS of actinomycetes isolated from Thailand.</title>
        <authorList>
            <person name="Thawai C."/>
        </authorList>
    </citation>
    <scope>NUCLEOTIDE SEQUENCE [LARGE SCALE GENOMIC DNA]</scope>
    <source>
        <strain evidence="8 9">FMUSA5-5</strain>
    </source>
</reference>
<dbReference type="InterPro" id="IPR015797">
    <property type="entry name" value="NUDIX_hydrolase-like_dom_sf"/>
</dbReference>
<keyword evidence="9" id="KW-1185">Reference proteome</keyword>
<comment type="similarity">
    <text evidence="2 5">Belongs to the Nudix hydrolase family.</text>
</comment>
<protein>
    <submittedName>
        <fullName evidence="8">NUDIX hydrolase</fullName>
    </submittedName>
</protein>
<dbReference type="PANTHER" id="PTHR43046:SF12">
    <property type="entry name" value="GDP-MANNOSE MANNOSYL HYDROLASE"/>
    <property type="match status" value="1"/>
</dbReference>
<evidence type="ECO:0000256" key="4">
    <source>
        <dbReference type="ARBA" id="ARBA00022842"/>
    </source>
</evidence>
<dbReference type="PANTHER" id="PTHR43046">
    <property type="entry name" value="GDP-MANNOSE MANNOSYL HYDROLASE"/>
    <property type="match status" value="1"/>
</dbReference>
<evidence type="ECO:0000256" key="2">
    <source>
        <dbReference type="ARBA" id="ARBA00005582"/>
    </source>
</evidence>
<feature type="compositionally biased region" description="Basic and acidic residues" evidence="6">
    <location>
        <begin position="134"/>
        <end position="146"/>
    </location>
</feature>
<feature type="domain" description="Nudix hydrolase" evidence="7">
    <location>
        <begin position="1"/>
        <end position="122"/>
    </location>
</feature>
<dbReference type="PRINTS" id="PR00502">
    <property type="entry name" value="NUDIXFAMILY"/>
</dbReference>
<gene>
    <name evidence="8" type="ORF">HCN51_30255</name>
</gene>
<accession>A0ABX1BD33</accession>
<dbReference type="Pfam" id="PF00293">
    <property type="entry name" value="NUDIX"/>
    <property type="match status" value="1"/>
</dbReference>
<evidence type="ECO:0000256" key="1">
    <source>
        <dbReference type="ARBA" id="ARBA00001946"/>
    </source>
</evidence>
<proteinExistence type="inferred from homology"/>
<dbReference type="Proteomes" id="UP000696294">
    <property type="component" value="Unassembled WGS sequence"/>
</dbReference>
<evidence type="ECO:0000256" key="3">
    <source>
        <dbReference type="ARBA" id="ARBA00022801"/>
    </source>
</evidence>